<accession>Q5QPY0</accession>
<organism evidence="1">
    <name type="scientific">Citrus sinensis</name>
    <name type="common">Sweet orange</name>
    <name type="synonym">Citrus aurantium var. sinensis</name>
    <dbReference type="NCBI Taxonomy" id="2711"/>
    <lineage>
        <taxon>Eukaryota</taxon>
        <taxon>Viridiplantae</taxon>
        <taxon>Streptophyta</taxon>
        <taxon>Embryophyta</taxon>
        <taxon>Tracheophyta</taxon>
        <taxon>Spermatophyta</taxon>
        <taxon>Magnoliopsida</taxon>
        <taxon>eudicotyledons</taxon>
        <taxon>Gunneridae</taxon>
        <taxon>Pentapetalae</taxon>
        <taxon>rosids</taxon>
        <taxon>malvids</taxon>
        <taxon>Sapindales</taxon>
        <taxon>Rutaceae</taxon>
        <taxon>Aurantioideae</taxon>
        <taxon>Citrus</taxon>
    </lineage>
</organism>
<name>Q5QPY0_CITSI</name>
<protein>
    <submittedName>
        <fullName evidence="1">Uncharacterized protein</fullName>
    </submittedName>
</protein>
<dbReference type="EMBL" id="AJ867485">
    <property type="protein sequence ID" value="CAI30144.1"/>
    <property type="molecule type" value="mRNA"/>
</dbReference>
<sequence length="69" mass="7667">MSQYTGTTVVDHPHYRCTVAARTQHHLSTLYTPACSRYIIILLSVACLPYRIGRLHSSLTPLLLLSPSA</sequence>
<reference evidence="1" key="1">
    <citation type="submission" date="2004-12" db="EMBL/GenBank/DDBJ databases">
        <title>Analysis of differentially expressed fragments in citrus sinensis.</title>
        <authorList>
            <person name="Martelli G."/>
            <person name="Milella L."/>
            <person name="Saluzzi D."/>
            <person name="Lapelosa M."/>
            <person name="Greco I."/>
        </authorList>
    </citation>
    <scope>NUCLEOTIDE SEQUENCE</scope>
</reference>
<evidence type="ECO:0000313" key="1">
    <source>
        <dbReference type="EMBL" id="CAI30144.1"/>
    </source>
</evidence>
<dbReference type="AlphaFoldDB" id="Q5QPY0"/>
<proteinExistence type="evidence at transcript level"/>
<feature type="non-terminal residue" evidence="1">
    <location>
        <position position="69"/>
    </location>
</feature>